<dbReference type="InterPro" id="IPR036286">
    <property type="entry name" value="LexA/Signal_pep-like_sf"/>
</dbReference>
<feature type="transmembrane region" description="Helical" evidence="7">
    <location>
        <begin position="179"/>
        <end position="199"/>
    </location>
</feature>
<dbReference type="CDD" id="cd06530">
    <property type="entry name" value="S26_SPase_I"/>
    <property type="match status" value="1"/>
</dbReference>
<name>A0ABP9CAQ5_9ACTN</name>
<dbReference type="PANTHER" id="PTHR10806">
    <property type="entry name" value="SIGNAL PEPTIDASE COMPLEX CATALYTIC SUBUNIT SEC11"/>
    <property type="match status" value="1"/>
</dbReference>
<feature type="region of interest" description="Disordered" evidence="6">
    <location>
        <begin position="1"/>
        <end position="28"/>
    </location>
</feature>
<evidence type="ECO:0000256" key="6">
    <source>
        <dbReference type="SAM" id="MobiDB-lite"/>
    </source>
</evidence>
<feature type="domain" description="Peptidase S26" evidence="8">
    <location>
        <begin position="50"/>
        <end position="111"/>
    </location>
</feature>
<dbReference type="Pfam" id="PF10502">
    <property type="entry name" value="Peptidase_S26"/>
    <property type="match status" value="1"/>
</dbReference>
<feature type="compositionally biased region" description="Low complexity" evidence="6">
    <location>
        <begin position="15"/>
        <end position="28"/>
    </location>
</feature>
<dbReference type="SUPFAM" id="SSF51306">
    <property type="entry name" value="LexA/Signal peptidase"/>
    <property type="match status" value="1"/>
</dbReference>
<evidence type="ECO:0000256" key="3">
    <source>
        <dbReference type="ARBA" id="ARBA00022989"/>
    </source>
</evidence>
<organism evidence="9 10">
    <name type="scientific">Tomitella cavernea</name>
    <dbReference type="NCBI Taxonomy" id="1387982"/>
    <lineage>
        <taxon>Bacteria</taxon>
        <taxon>Bacillati</taxon>
        <taxon>Actinomycetota</taxon>
        <taxon>Actinomycetes</taxon>
        <taxon>Mycobacteriales</taxon>
        <taxon>Tomitella</taxon>
    </lineage>
</organism>
<dbReference type="InterPro" id="IPR001733">
    <property type="entry name" value="Peptidase_S26B"/>
</dbReference>
<proteinExistence type="predicted"/>
<evidence type="ECO:0000256" key="2">
    <source>
        <dbReference type="ARBA" id="ARBA00022692"/>
    </source>
</evidence>
<keyword evidence="2 7" id="KW-0812">Transmembrane</keyword>
<evidence type="ECO:0000313" key="9">
    <source>
        <dbReference type="EMBL" id="GAA4806083.1"/>
    </source>
</evidence>
<reference evidence="10" key="1">
    <citation type="journal article" date="2019" name="Int. J. Syst. Evol. Microbiol.">
        <title>The Global Catalogue of Microorganisms (GCM) 10K type strain sequencing project: providing services to taxonomists for standard genome sequencing and annotation.</title>
        <authorList>
            <consortium name="The Broad Institute Genomics Platform"/>
            <consortium name="The Broad Institute Genome Sequencing Center for Infectious Disease"/>
            <person name="Wu L."/>
            <person name="Ma J."/>
        </authorList>
    </citation>
    <scope>NUCLEOTIDE SEQUENCE [LARGE SCALE GENOMIC DNA]</scope>
    <source>
        <strain evidence="10">JCM 18542</strain>
    </source>
</reference>
<keyword evidence="4 7" id="KW-0472">Membrane</keyword>
<protein>
    <recommendedName>
        <fullName evidence="5">Signal peptidase I</fullName>
        <ecNumber evidence="5">3.4.21.89</ecNumber>
    </recommendedName>
</protein>
<gene>
    <name evidence="9" type="ORF">GCM10023353_06450</name>
</gene>
<dbReference type="NCBIfam" id="TIGR02228">
    <property type="entry name" value="sigpep_I_arch"/>
    <property type="match status" value="1"/>
</dbReference>
<feature type="region of interest" description="Disordered" evidence="6">
    <location>
        <begin position="210"/>
        <end position="234"/>
    </location>
</feature>
<accession>A0ABP9CAQ5</accession>
<evidence type="ECO:0000256" key="1">
    <source>
        <dbReference type="ARBA" id="ARBA00004370"/>
    </source>
</evidence>
<dbReference type="EC" id="3.4.21.89" evidence="5"/>
<feature type="transmembrane region" description="Helical" evidence="7">
    <location>
        <begin position="38"/>
        <end position="62"/>
    </location>
</feature>
<comment type="caution">
    <text evidence="9">The sequence shown here is derived from an EMBL/GenBank/DDBJ whole genome shotgun (WGS) entry which is preliminary data.</text>
</comment>
<evidence type="ECO:0000256" key="4">
    <source>
        <dbReference type="ARBA" id="ARBA00023136"/>
    </source>
</evidence>
<dbReference type="RefSeq" id="WP_307810713.1">
    <property type="nucleotide sequence ID" value="NZ_BAABKQ010000001.1"/>
</dbReference>
<evidence type="ECO:0000313" key="10">
    <source>
        <dbReference type="Proteomes" id="UP001500839"/>
    </source>
</evidence>
<dbReference type="InterPro" id="IPR019533">
    <property type="entry name" value="Peptidase_S26"/>
</dbReference>
<dbReference type="EMBL" id="BAABKQ010000001">
    <property type="protein sequence ID" value="GAA4806083.1"/>
    <property type="molecule type" value="Genomic_DNA"/>
</dbReference>
<dbReference type="Proteomes" id="UP001500839">
    <property type="component" value="Unassembled WGS sequence"/>
</dbReference>
<dbReference type="PANTHER" id="PTHR10806:SF6">
    <property type="entry name" value="SIGNAL PEPTIDASE COMPLEX CATALYTIC SUBUNIT SEC11"/>
    <property type="match status" value="1"/>
</dbReference>
<keyword evidence="3 7" id="KW-1133">Transmembrane helix</keyword>
<evidence type="ECO:0000256" key="5">
    <source>
        <dbReference type="NCBIfam" id="TIGR02228"/>
    </source>
</evidence>
<keyword evidence="10" id="KW-1185">Reference proteome</keyword>
<evidence type="ECO:0000256" key="7">
    <source>
        <dbReference type="SAM" id="Phobius"/>
    </source>
</evidence>
<comment type="subcellular location">
    <subcellularLocation>
        <location evidence="1">Membrane</location>
    </subcellularLocation>
</comment>
<evidence type="ECO:0000259" key="8">
    <source>
        <dbReference type="Pfam" id="PF10502"/>
    </source>
</evidence>
<sequence length="234" mass="25239">MSSTTTRTGARHAAPRGAARRAASSAEPARSDKTTLGWWMRAIASWLLLFAAVAVLLALVVVPRVTGSTAYTVLTGSMRPGLPPGTLIVSEPTPPADLKAGDVITFQPYSGNPEVVTHRIDGIFYDAEGRMRIYTKGDDNNARDSWVLQPEQVRGRLLYSVPHLGHLNNLLGQTSRSTLIYVIGGGLLIYAAWTGTAGLRDRARRRNSDGVAHFDHERAGPAHTEDEGRSDAAE</sequence>